<comment type="domain">
    <text evidence="11">The C2 domains have an essential, but non-catalytic function. They may facilitate interactions with other proteins and are required for lipid transport function.</text>
</comment>
<evidence type="ECO:0000313" key="15">
    <source>
        <dbReference type="Proteomes" id="UP000016088"/>
    </source>
</evidence>
<dbReference type="HOGENOM" id="CLU_002661_0_0_1"/>
<dbReference type="AlphaFoldDB" id="S9PQH7"/>
<keyword evidence="3 11" id="KW-0210">Decarboxylase</keyword>
<gene>
    <name evidence="11" type="primary">PSD2</name>
    <name evidence="14" type="ORF">SOCG_01683</name>
</gene>
<keyword evidence="6 11" id="KW-0865">Zymogen</keyword>
<keyword evidence="5 11" id="KW-0472">Membrane</keyword>
<feature type="active site" description="Charge relay system; for autoendoproteolytic cleavage activity" evidence="11">
    <location>
        <position position="917"/>
    </location>
</feature>
<dbReference type="RefSeq" id="XP_013020090.1">
    <property type="nucleotide sequence ID" value="XM_013164636.1"/>
</dbReference>
<evidence type="ECO:0000256" key="8">
    <source>
        <dbReference type="ARBA" id="ARBA00023239"/>
    </source>
</evidence>
<feature type="active site" description="Schiff-base intermediate with substrate; via pyruvic acid; for decarboxylase activity" evidence="11">
    <location>
        <position position="917"/>
    </location>
</feature>
<evidence type="ECO:0000259" key="13">
    <source>
        <dbReference type="PROSITE" id="PS50004"/>
    </source>
</evidence>
<evidence type="ECO:0000256" key="11">
    <source>
        <dbReference type="HAMAP-Rule" id="MF_03209"/>
    </source>
</evidence>
<dbReference type="GO" id="GO:0004609">
    <property type="term" value="F:phosphatidylserine decarboxylase activity"/>
    <property type="evidence" value="ECO:0007669"/>
    <property type="project" value="UniProtKB-UniRule"/>
</dbReference>
<feature type="compositionally biased region" description="Low complexity" evidence="12">
    <location>
        <begin position="542"/>
        <end position="554"/>
    </location>
</feature>
<keyword evidence="11" id="KW-0967">Endosome</keyword>
<dbReference type="InterPro" id="IPR035892">
    <property type="entry name" value="C2_domain_sf"/>
</dbReference>
<keyword evidence="8 11" id="KW-0456">Lyase</keyword>
<dbReference type="EMBL" id="KE503208">
    <property type="protein sequence ID" value="EPX71466.1"/>
    <property type="molecule type" value="Genomic_DNA"/>
</dbReference>
<evidence type="ECO:0000256" key="10">
    <source>
        <dbReference type="ARBA" id="ARBA00023317"/>
    </source>
</evidence>
<comment type="similarity">
    <text evidence="11">Belongs to the phosphatidylserine decarboxylase family. PSD-B subfamily. Eukaryotic type II sub-subfamily.</text>
</comment>
<comment type="subunit">
    <text evidence="11">Heterodimer of a large membrane-associated beta subunit and a small pyruvoyl-containing alpha subunit. Interacts with pstB2. This interaction may be a means to structurally tether the donor membrane (ER) harboring PstB2 to acceptor membranes (Golgi/endosomes) harboring PSD2 during PtdSer transport to the site of PtdEtn synthesis.</text>
</comment>
<comment type="catalytic activity">
    <reaction evidence="11">
        <text>a 1,2-diacyl-sn-glycero-3-phospho-L-serine + H(+) = a 1,2-diacyl-sn-glycero-3-phosphoethanolamine + CO2</text>
        <dbReference type="Rhea" id="RHEA:20828"/>
        <dbReference type="ChEBI" id="CHEBI:15378"/>
        <dbReference type="ChEBI" id="CHEBI:16526"/>
        <dbReference type="ChEBI" id="CHEBI:57262"/>
        <dbReference type="ChEBI" id="CHEBI:64612"/>
        <dbReference type="EC" id="4.1.1.65"/>
    </reaction>
</comment>
<evidence type="ECO:0000256" key="7">
    <source>
        <dbReference type="ARBA" id="ARBA00023209"/>
    </source>
</evidence>
<feature type="active site" description="Charge relay system; for autoendoproteolytic cleavage activity" evidence="11">
    <location>
        <position position="772"/>
    </location>
</feature>
<dbReference type="GO" id="GO:0000139">
    <property type="term" value="C:Golgi membrane"/>
    <property type="evidence" value="ECO:0007669"/>
    <property type="project" value="UniProtKB-SubCell"/>
</dbReference>
<evidence type="ECO:0000256" key="12">
    <source>
        <dbReference type="SAM" id="MobiDB-lite"/>
    </source>
</evidence>
<dbReference type="NCBIfam" id="TIGR00163">
    <property type="entry name" value="PS_decarb"/>
    <property type="match status" value="1"/>
</dbReference>
<dbReference type="Gene3D" id="2.60.40.150">
    <property type="entry name" value="C2 domain"/>
    <property type="match status" value="1"/>
</dbReference>
<dbReference type="GO" id="GO:0006646">
    <property type="term" value="P:phosphatidylethanolamine biosynthetic process"/>
    <property type="evidence" value="ECO:0007669"/>
    <property type="project" value="UniProtKB-UniRule"/>
</dbReference>
<dbReference type="InterPro" id="IPR033177">
    <property type="entry name" value="PSD-B"/>
</dbReference>
<dbReference type="OMA" id="TCASRDW"/>
<evidence type="ECO:0000256" key="3">
    <source>
        <dbReference type="ARBA" id="ARBA00022793"/>
    </source>
</evidence>
<dbReference type="Pfam" id="PF02666">
    <property type="entry name" value="PS_Dcarbxylase"/>
    <property type="match status" value="1"/>
</dbReference>
<dbReference type="EC" id="4.1.1.65" evidence="11"/>
<dbReference type="eggNOG" id="KOG2419">
    <property type="taxonomic scope" value="Eukaryota"/>
</dbReference>
<sequence length="965" mass="109485">MAFTKKERSYNSLQKGIRNGLIILKIEVEGVTDIDENALPDTTSENDSCLYIKLKYKKYRAVIENVQTNKIVNNNSLMTLNMPLPTDYQDLEFHLCFSCKQKRRKYTLGESLIRLDHLLRMVSQESQQCPIYPPLKSSSLKSSESLQVKPLGTFRLKYSLYDPRNPEADSASLAQAWVEDVEKQLSSENADEQSNSISKSLEKIELNNIESDLEDSSFLAESESNLPESDSFYPVDDSGMEETYEVKPKVKKQLKQPFSITRNQVTDLLGFTFVEIDSISNLPPLKNVFHTGFDMDPFVIMSFSKNTFRTKRVRHNLNPVYNQKFLFEVGTLEKNYDIIFKVIDHDKISLNDSVGACSVDIQSIINASAQPDPDTGLYKLNDGGEAYEKSEVPKENYPQPIEKLVDDFSSAVENNLETDVVTKSIPLKLFCKDPRPETEPAVLTFRAIFFPFAAVRQKFWRVMLSQYGEVENGQVSKLGMYAVLDSLGSNVPAAIIDSLFEDILHKYSDKDEEAISLDEAVICLEKLTYLIYNRESSHSIHRSSSSRLDSSGQSTPVQSSEISEDSDAVDTNTNELVLVCLHKCPLCMKCELDKMDQYRATVHLATCASHDWKRVNRLMMSNYLTLNQAQRKWFTKVFSKVAYGSHKLGSTSAKTLVRNRKTGQIVEEKMNAYVRVGIRLLYRGIRNRRMEGTRVRKLLRSLTIRQGIKYDSPLSTKDIVPFIKFFDLNTDEMEKPVNEYRTFNEFFYRRLKPGARPLASPEDSNILVSAADSRLTVYDKISSARTYWIKGSEFSVARLLGPEYEKEASQYTEGSICIFRLAPQDYHRFHSPLDGKVGKLSAIDGQYYTVNPMAVRSSLDVLGENARTVMPIESPQFGRVMYVCIGAMMVGSIQHTVGEGQEVRRGDELGYFKYGGSTIVMFLKENQVIFDDDILQSSVETTETLIRMGENIGKASGQSLAKTEN</sequence>
<evidence type="ECO:0000256" key="4">
    <source>
        <dbReference type="ARBA" id="ARBA00023098"/>
    </source>
</evidence>
<proteinExistence type="inferred from homology"/>
<dbReference type="UniPathway" id="UPA00558">
    <property type="reaction ID" value="UER00616"/>
</dbReference>
<feature type="active site" description="Charge relay system; for autoendoproteolytic cleavage activity" evidence="11">
    <location>
        <position position="830"/>
    </location>
</feature>
<name>S9PQH7_SCHOY</name>
<dbReference type="InterPro" id="IPR000008">
    <property type="entry name" value="C2_dom"/>
</dbReference>
<dbReference type="GO" id="GO:0005795">
    <property type="term" value="C:Golgi stack"/>
    <property type="evidence" value="ECO:0007669"/>
    <property type="project" value="UniProtKB-UniRule"/>
</dbReference>
<dbReference type="Pfam" id="PF00168">
    <property type="entry name" value="C2"/>
    <property type="match status" value="1"/>
</dbReference>
<comment type="cofactor">
    <cofactor evidence="11">
        <name>pyruvate</name>
        <dbReference type="ChEBI" id="CHEBI:15361"/>
    </cofactor>
    <text evidence="11">Binds 1 pyruvoyl group covalently per subunit.</text>
</comment>
<dbReference type="SMART" id="SM00239">
    <property type="entry name" value="C2"/>
    <property type="match status" value="1"/>
</dbReference>
<protein>
    <recommendedName>
        <fullName evidence="11">Phosphatidylserine decarboxylase proenzyme 2</fullName>
        <ecNumber evidence="11">4.1.1.65</ecNumber>
    </recommendedName>
    <component>
        <recommendedName>
            <fullName evidence="11">Phosphatidylserine decarboxylase 2 beta chain</fullName>
        </recommendedName>
    </component>
    <component>
        <recommendedName>
            <fullName evidence="11">Phosphatidylserine decarboxylase 2 alpha chain</fullName>
        </recommendedName>
    </component>
</protein>
<evidence type="ECO:0000256" key="9">
    <source>
        <dbReference type="ARBA" id="ARBA00023264"/>
    </source>
</evidence>
<comment type="pathway">
    <text evidence="1">Lipid metabolism.</text>
</comment>
<dbReference type="PROSITE" id="PS50004">
    <property type="entry name" value="C2"/>
    <property type="match status" value="1"/>
</dbReference>
<keyword evidence="2 11" id="KW-0444">Lipid biosynthesis</keyword>
<dbReference type="GO" id="GO:0010008">
    <property type="term" value="C:endosome membrane"/>
    <property type="evidence" value="ECO:0007669"/>
    <property type="project" value="UniProtKB-SubCell"/>
</dbReference>
<dbReference type="Proteomes" id="UP000016088">
    <property type="component" value="Unassembled WGS sequence"/>
</dbReference>
<dbReference type="CDD" id="cd04039">
    <property type="entry name" value="C2_PSD"/>
    <property type="match status" value="1"/>
</dbReference>
<dbReference type="InterPro" id="IPR003817">
    <property type="entry name" value="PS_Dcarbxylase"/>
</dbReference>
<keyword evidence="9 11" id="KW-1208">Phospholipid metabolism</keyword>
<dbReference type="VEuPathDB" id="FungiDB:SOCG_01683"/>
<keyword evidence="10 11" id="KW-0670">Pyruvate</keyword>
<feature type="chain" id="PRO_5023288667" description="Phosphatidylserine decarboxylase 2 beta chain" evidence="11">
    <location>
        <begin position="1"/>
        <end position="916"/>
    </location>
</feature>
<evidence type="ECO:0000256" key="6">
    <source>
        <dbReference type="ARBA" id="ARBA00023145"/>
    </source>
</evidence>
<accession>S9PQH7</accession>
<dbReference type="SUPFAM" id="SSF49562">
    <property type="entry name" value="C2 domain (Calcium/lipid-binding domain, CaLB)"/>
    <property type="match status" value="1"/>
</dbReference>
<dbReference type="GeneID" id="25030663"/>
<keyword evidence="7 11" id="KW-0594">Phospholipid biosynthesis</keyword>
<dbReference type="PANTHER" id="PTHR10067:SF17">
    <property type="entry name" value="PHOSPHATIDYLSERINE DECARBOXYLASE PROENZYME 2"/>
    <property type="match status" value="1"/>
</dbReference>
<comment type="PTM">
    <text evidence="11">Is synthesized initially as an inactive proenzyme. Formation of the active enzyme involves a self-maturation process in which the active site pyruvoyl group is generated from an internal serine residue via an autocatalytic post-translational modification. Two non-identical subunits are generated from the proenzyme in this reaction, and the pyruvate is formed at the N-terminus of the alpha chain, which is derived from the carboxyl end of the proenzyme. The autoendoproteolytic cleavage occurs by a canonical serine protease mechanism, in which the side chain hydroxyl group of the serine supplies its oxygen atom to form the C-terminus of the beta chain, while the remainder of the serine residue undergoes an oxidative deamination to produce ammonia and the pyruvoyl prosthetic group on the alpha chain. During this reaction, the Ser that is part of the protease active site of the proenzyme becomes the pyruvoyl prosthetic group, which constitutes an essential element of the active site of the mature decarboxylase.</text>
</comment>
<evidence type="ECO:0000313" key="14">
    <source>
        <dbReference type="EMBL" id="EPX71466.1"/>
    </source>
</evidence>
<feature type="modified residue" description="Pyruvic acid (Ser); by autocatalysis" evidence="11">
    <location>
        <position position="917"/>
    </location>
</feature>
<feature type="chain" id="PRO_5023288666" description="Phosphatidylserine decarboxylase 2 alpha chain" evidence="11">
    <location>
        <begin position="917"/>
        <end position="965"/>
    </location>
</feature>
<evidence type="ECO:0000256" key="2">
    <source>
        <dbReference type="ARBA" id="ARBA00022516"/>
    </source>
</evidence>
<evidence type="ECO:0000256" key="1">
    <source>
        <dbReference type="ARBA" id="ARBA00005189"/>
    </source>
</evidence>
<comment type="subcellular location">
    <subcellularLocation>
        <location evidence="11">Golgi apparatus membrane</location>
        <topology evidence="11">Peripheral membrane protein</topology>
        <orientation evidence="11">Cytoplasmic side</orientation>
    </subcellularLocation>
    <subcellularLocation>
        <location evidence="11">Endosome membrane</location>
        <topology evidence="11">Peripheral membrane protein</topology>
        <orientation evidence="11">Cytoplasmic side</orientation>
    </subcellularLocation>
</comment>
<comment type="pathway">
    <text evidence="11">Phospholipid metabolism; phosphatidylethanolamine biosynthesis; phosphatidylethanolamine from CDP-diacylglycerol: step 2/2.</text>
</comment>
<keyword evidence="4 11" id="KW-0443">Lipid metabolism</keyword>
<feature type="region of interest" description="Disordered" evidence="12">
    <location>
        <begin position="542"/>
        <end position="568"/>
    </location>
</feature>
<dbReference type="HAMAP" id="MF_00663">
    <property type="entry name" value="PS_decarb_PSD_B_type2"/>
    <property type="match status" value="1"/>
</dbReference>
<comment type="function">
    <text evidence="11">Catalyzes the formation of phosphatidylethanolamine (PtdEtn) from phosphatidylserine (PtdSer). Plays a central role in phospholipid metabolism and in the interorganelle trafficking of phosphatidylserine.</text>
</comment>
<dbReference type="InterPro" id="IPR033179">
    <property type="entry name" value="PSD_type2_pro"/>
</dbReference>
<reference evidence="14 15" key="1">
    <citation type="journal article" date="2011" name="Science">
        <title>Comparative functional genomics of the fission yeasts.</title>
        <authorList>
            <person name="Rhind N."/>
            <person name="Chen Z."/>
            <person name="Yassour M."/>
            <person name="Thompson D.A."/>
            <person name="Haas B.J."/>
            <person name="Habib N."/>
            <person name="Wapinski I."/>
            <person name="Roy S."/>
            <person name="Lin M.F."/>
            <person name="Heiman D.I."/>
            <person name="Young S.K."/>
            <person name="Furuya K."/>
            <person name="Guo Y."/>
            <person name="Pidoux A."/>
            <person name="Chen H.M."/>
            <person name="Robbertse B."/>
            <person name="Goldberg J.M."/>
            <person name="Aoki K."/>
            <person name="Bayne E.H."/>
            <person name="Berlin A.M."/>
            <person name="Desjardins C.A."/>
            <person name="Dobbs E."/>
            <person name="Dukaj L."/>
            <person name="Fan L."/>
            <person name="FitzGerald M.G."/>
            <person name="French C."/>
            <person name="Gujja S."/>
            <person name="Hansen K."/>
            <person name="Keifenheim D."/>
            <person name="Levin J.Z."/>
            <person name="Mosher R.A."/>
            <person name="Mueller C.A."/>
            <person name="Pfiffner J."/>
            <person name="Priest M."/>
            <person name="Russ C."/>
            <person name="Smialowska A."/>
            <person name="Swoboda P."/>
            <person name="Sykes S.M."/>
            <person name="Vaughn M."/>
            <person name="Vengrova S."/>
            <person name="Yoder R."/>
            <person name="Zeng Q."/>
            <person name="Allshire R."/>
            <person name="Baulcombe D."/>
            <person name="Birren B.W."/>
            <person name="Brown W."/>
            <person name="Ekwall K."/>
            <person name="Kellis M."/>
            <person name="Leatherwood J."/>
            <person name="Levin H."/>
            <person name="Margalit H."/>
            <person name="Martienssen R."/>
            <person name="Nieduszynski C.A."/>
            <person name="Spatafora J.W."/>
            <person name="Friedman N."/>
            <person name="Dalgaard J.Z."/>
            <person name="Baumann P."/>
            <person name="Niki H."/>
            <person name="Regev A."/>
            <person name="Nusbaum C."/>
        </authorList>
    </citation>
    <scope>NUCLEOTIDE SEQUENCE [LARGE SCALE GENOMIC DNA]</scope>
    <source>
        <strain evidence="15">yFS286</strain>
    </source>
</reference>
<feature type="site" description="Cleavage (non-hydrolytic); by autocatalysis" evidence="11">
    <location>
        <begin position="916"/>
        <end position="917"/>
    </location>
</feature>
<keyword evidence="11" id="KW-0333">Golgi apparatus</keyword>
<dbReference type="OrthoDB" id="67700at2759"/>
<dbReference type="PANTHER" id="PTHR10067">
    <property type="entry name" value="PHOSPHATIDYLSERINE DECARBOXYLASE"/>
    <property type="match status" value="1"/>
</dbReference>
<keyword evidence="15" id="KW-1185">Reference proteome</keyword>
<organism evidence="14 15">
    <name type="scientific">Schizosaccharomyces octosporus (strain yFS286)</name>
    <name type="common">Fission yeast</name>
    <name type="synonym">Octosporomyces octosporus</name>
    <dbReference type="NCBI Taxonomy" id="483514"/>
    <lineage>
        <taxon>Eukaryota</taxon>
        <taxon>Fungi</taxon>
        <taxon>Dikarya</taxon>
        <taxon>Ascomycota</taxon>
        <taxon>Taphrinomycotina</taxon>
        <taxon>Schizosaccharomycetes</taxon>
        <taxon>Schizosaccharomycetales</taxon>
        <taxon>Schizosaccharomycetaceae</taxon>
        <taxon>Schizosaccharomyces</taxon>
    </lineage>
</organism>
<dbReference type="GO" id="GO:0016540">
    <property type="term" value="P:protein autoprocessing"/>
    <property type="evidence" value="ECO:0007669"/>
    <property type="project" value="UniProtKB-UniRule"/>
</dbReference>
<evidence type="ECO:0000256" key="5">
    <source>
        <dbReference type="ARBA" id="ARBA00023136"/>
    </source>
</evidence>
<feature type="domain" description="C2" evidence="13">
    <location>
        <begin position="252"/>
        <end position="374"/>
    </location>
</feature>